<feature type="non-terminal residue" evidence="1">
    <location>
        <position position="94"/>
    </location>
</feature>
<dbReference type="AlphaFoldDB" id="A0A7J9EBL0"/>
<gene>
    <name evidence="1" type="ORF">Gotri_018825</name>
</gene>
<keyword evidence="2" id="KW-1185">Reference proteome</keyword>
<dbReference type="Proteomes" id="UP000593568">
    <property type="component" value="Unassembled WGS sequence"/>
</dbReference>
<protein>
    <recommendedName>
        <fullName evidence="3">RNase H type-1 domain-containing protein</fullName>
    </recommendedName>
</protein>
<evidence type="ECO:0000313" key="1">
    <source>
        <dbReference type="EMBL" id="MBA0770154.1"/>
    </source>
</evidence>
<name>A0A7J9EBL0_9ROSI</name>
<comment type="caution">
    <text evidence="1">The sequence shown here is derived from an EMBL/GenBank/DDBJ whole genome shotgun (WGS) entry which is preliminary data.</text>
</comment>
<reference evidence="1 2" key="1">
    <citation type="journal article" date="2019" name="Genome Biol. Evol.">
        <title>Insights into the evolution of the New World diploid cottons (Gossypium, subgenus Houzingenia) based on genome sequencing.</title>
        <authorList>
            <person name="Grover C.E."/>
            <person name="Arick M.A. 2nd"/>
            <person name="Thrash A."/>
            <person name="Conover J.L."/>
            <person name="Sanders W.S."/>
            <person name="Peterson D.G."/>
            <person name="Frelichowski J.E."/>
            <person name="Scheffler J.A."/>
            <person name="Scheffler B.E."/>
            <person name="Wendel J.F."/>
        </authorList>
    </citation>
    <scope>NUCLEOTIDE SEQUENCE [LARGE SCALE GENOMIC DNA]</scope>
    <source>
        <strain evidence="1">8</strain>
        <tissue evidence="1">Leaf</tissue>
    </source>
</reference>
<evidence type="ECO:0000313" key="2">
    <source>
        <dbReference type="Proteomes" id="UP000593568"/>
    </source>
</evidence>
<dbReference type="EMBL" id="JABEZW010000007">
    <property type="protein sequence ID" value="MBA0770154.1"/>
    <property type="molecule type" value="Genomic_DNA"/>
</dbReference>
<organism evidence="1 2">
    <name type="scientific">Gossypium trilobum</name>
    <dbReference type="NCBI Taxonomy" id="34281"/>
    <lineage>
        <taxon>Eukaryota</taxon>
        <taxon>Viridiplantae</taxon>
        <taxon>Streptophyta</taxon>
        <taxon>Embryophyta</taxon>
        <taxon>Tracheophyta</taxon>
        <taxon>Spermatophyta</taxon>
        <taxon>Magnoliopsida</taxon>
        <taxon>eudicotyledons</taxon>
        <taxon>Gunneridae</taxon>
        <taxon>Pentapetalae</taxon>
        <taxon>rosids</taxon>
        <taxon>malvids</taxon>
        <taxon>Malvales</taxon>
        <taxon>Malvaceae</taxon>
        <taxon>Malvoideae</taxon>
        <taxon>Gossypium</taxon>
    </lineage>
</organism>
<accession>A0A7J9EBL0</accession>
<evidence type="ECO:0008006" key="3">
    <source>
        <dbReference type="Google" id="ProtNLM"/>
    </source>
</evidence>
<proteinExistence type="predicted"/>
<sequence>IVARDSEGKVLLSCSEIHNDVSSAFAAEAIACWKAVQVGVEKGWQFQHAPRCANNLAHILATETLKRGEETYLEMGVPEYAEDQTRYDGVSEPD</sequence>